<feature type="transmembrane region" description="Helical" evidence="1">
    <location>
        <begin position="57"/>
        <end position="78"/>
    </location>
</feature>
<gene>
    <name evidence="2" type="ORF">C5C40_02960</name>
</gene>
<reference evidence="2 3" key="1">
    <citation type="submission" date="2018-02" db="EMBL/GenBank/DDBJ databases">
        <title>Bacteriophage NCPPB3778 and a type I-E CRISPR drive the evolution of the US Biological Select Agent, Rathayibacter toxicus.</title>
        <authorList>
            <person name="Davis E.W.II."/>
            <person name="Tabima J.F."/>
            <person name="Weisberg A.J."/>
            <person name="Lopes L.D."/>
            <person name="Wiseman M.S."/>
            <person name="Wiseman M.S."/>
            <person name="Pupko T."/>
            <person name="Belcher M.S."/>
            <person name="Sechler A.J."/>
            <person name="Tancos M.A."/>
            <person name="Schroeder B.K."/>
            <person name="Murray T.D."/>
            <person name="Luster D.G."/>
            <person name="Schneider W.L."/>
            <person name="Rogers E."/>
            <person name="Andreote F.D."/>
            <person name="Grunwald N.J."/>
            <person name="Putnam M.L."/>
            <person name="Chang J.H."/>
        </authorList>
    </citation>
    <scope>NUCLEOTIDE SEQUENCE [LARGE SCALE GENOMIC DNA]</scope>
    <source>
        <strain evidence="2 3">AY1D6</strain>
    </source>
</reference>
<protein>
    <submittedName>
        <fullName evidence="2">Uncharacterized protein</fullName>
    </submittedName>
</protein>
<dbReference type="EMBL" id="PSVT01000003">
    <property type="protein sequence ID" value="PPH79309.1"/>
    <property type="molecule type" value="Genomic_DNA"/>
</dbReference>
<keyword evidence="3" id="KW-1185">Reference proteome</keyword>
<comment type="caution">
    <text evidence="2">The sequence shown here is derived from an EMBL/GenBank/DDBJ whole genome shotgun (WGS) entry which is preliminary data.</text>
</comment>
<keyword evidence="1" id="KW-1133">Transmembrane helix</keyword>
<feature type="transmembrane region" description="Helical" evidence="1">
    <location>
        <begin position="27"/>
        <end position="45"/>
    </location>
</feature>
<evidence type="ECO:0000313" key="2">
    <source>
        <dbReference type="EMBL" id="PPH79309.1"/>
    </source>
</evidence>
<keyword evidence="1" id="KW-0812">Transmembrane</keyword>
<evidence type="ECO:0000313" key="3">
    <source>
        <dbReference type="Proteomes" id="UP000239698"/>
    </source>
</evidence>
<evidence type="ECO:0000256" key="1">
    <source>
        <dbReference type="SAM" id="Phobius"/>
    </source>
</evidence>
<name>A0ABX5AF30_RATRA</name>
<accession>A0ABX5AF30</accession>
<feature type="transmembrane region" description="Helical" evidence="1">
    <location>
        <begin position="84"/>
        <end position="103"/>
    </location>
</feature>
<sequence>MEKINLAAGWEALWRTITSNTTGLNEALTVIGVVVLLVGVIPWAWQKRKGGGGGGALSGFPWWSVIIAAVFAGPVVVIPLILNVVSIVINVGISVFSFLIGVIK</sequence>
<proteinExistence type="predicted"/>
<dbReference type="Proteomes" id="UP000239698">
    <property type="component" value="Unassembled WGS sequence"/>
</dbReference>
<keyword evidence="1" id="KW-0472">Membrane</keyword>
<organism evidence="2 3">
    <name type="scientific">Rathayibacter rathayi</name>
    <name type="common">Corynebacterium rathayi</name>
    <dbReference type="NCBI Taxonomy" id="33887"/>
    <lineage>
        <taxon>Bacteria</taxon>
        <taxon>Bacillati</taxon>
        <taxon>Actinomycetota</taxon>
        <taxon>Actinomycetes</taxon>
        <taxon>Micrococcales</taxon>
        <taxon>Microbacteriaceae</taxon>
        <taxon>Rathayibacter</taxon>
    </lineage>
</organism>
<dbReference type="RefSeq" id="WP_104248569.1">
    <property type="nucleotide sequence ID" value="NZ_PSUD01000002.1"/>
</dbReference>